<keyword evidence="3" id="KW-1185">Reference proteome</keyword>
<evidence type="ECO:0000256" key="1">
    <source>
        <dbReference type="RuleBase" id="RU003682"/>
    </source>
</evidence>
<keyword evidence="1" id="KW-0408">Iron</keyword>
<comment type="similarity">
    <text evidence="1">Belongs to the iron/ascorbate-dependent oxidoreductase family.</text>
</comment>
<evidence type="ECO:0000313" key="3">
    <source>
        <dbReference type="Proteomes" id="UP000694865"/>
    </source>
</evidence>
<accession>A0ABM0MQG4</accession>
<dbReference type="InterPro" id="IPR050231">
    <property type="entry name" value="Iron_ascorbate_oxido_reductase"/>
</dbReference>
<dbReference type="GeneID" id="100372132"/>
<sequence>MKYDMATLSKYGYVHGYVRMEAERSDTVVPHGDLKECFNYLHNIEPDSFTSDTDVVADFKATMSDFYKSCAELSQRLLEIIGRGLELEDPRIFLKAHDGIIGGDNRSVLRTLYYPALEGDHPVKNGQTRCGEHSDYGSLTLLFQDEVGGLQVMSSSGEFVDATPIEGTIIVNIGDLMQRWTSDKLVSTRHRVLVPSSVDKKRKTRQSIAFFANPNCKHLITPVDACDKYPPITVADFLKMKLDSTY</sequence>
<dbReference type="Proteomes" id="UP000694865">
    <property type="component" value="Unplaced"/>
</dbReference>
<dbReference type="Pfam" id="PF03171">
    <property type="entry name" value="2OG-FeII_Oxy"/>
    <property type="match status" value="1"/>
</dbReference>
<keyword evidence="1" id="KW-0560">Oxidoreductase</keyword>
<dbReference type="PROSITE" id="PS51471">
    <property type="entry name" value="FE2OG_OXY"/>
    <property type="match status" value="1"/>
</dbReference>
<dbReference type="InterPro" id="IPR005123">
    <property type="entry name" value="Oxoglu/Fe-dep_dioxygenase_dom"/>
</dbReference>
<dbReference type="InterPro" id="IPR027443">
    <property type="entry name" value="IPNS-like_sf"/>
</dbReference>
<keyword evidence="1" id="KW-0479">Metal-binding</keyword>
<dbReference type="RefSeq" id="XP_006822255.1">
    <property type="nucleotide sequence ID" value="XM_006822192.1"/>
</dbReference>
<protein>
    <submittedName>
        <fullName evidence="4">UPF0676 protein C1494.01-like</fullName>
    </submittedName>
</protein>
<dbReference type="PANTHER" id="PTHR47990">
    <property type="entry name" value="2-OXOGLUTARATE (2OG) AND FE(II)-DEPENDENT OXYGENASE SUPERFAMILY PROTEIN-RELATED"/>
    <property type="match status" value="1"/>
</dbReference>
<dbReference type="InterPro" id="IPR044861">
    <property type="entry name" value="IPNS-like_FE2OG_OXY"/>
</dbReference>
<evidence type="ECO:0000259" key="2">
    <source>
        <dbReference type="PROSITE" id="PS51471"/>
    </source>
</evidence>
<dbReference type="SUPFAM" id="SSF51197">
    <property type="entry name" value="Clavaminate synthase-like"/>
    <property type="match status" value="1"/>
</dbReference>
<evidence type="ECO:0000313" key="4">
    <source>
        <dbReference type="RefSeq" id="XP_006822255.1"/>
    </source>
</evidence>
<proteinExistence type="inferred from homology"/>
<name>A0ABM0MQG4_SACKO</name>
<organism evidence="3 4">
    <name type="scientific">Saccoglossus kowalevskii</name>
    <name type="common">Acorn worm</name>
    <dbReference type="NCBI Taxonomy" id="10224"/>
    <lineage>
        <taxon>Eukaryota</taxon>
        <taxon>Metazoa</taxon>
        <taxon>Hemichordata</taxon>
        <taxon>Enteropneusta</taxon>
        <taxon>Harrimaniidae</taxon>
        <taxon>Saccoglossus</taxon>
    </lineage>
</organism>
<gene>
    <name evidence="4" type="primary">LOC100372132</name>
</gene>
<feature type="domain" description="Fe2OG dioxygenase" evidence="2">
    <location>
        <begin position="104"/>
        <end position="214"/>
    </location>
</feature>
<reference evidence="4" key="1">
    <citation type="submission" date="2025-08" db="UniProtKB">
        <authorList>
            <consortium name="RefSeq"/>
        </authorList>
    </citation>
    <scope>IDENTIFICATION</scope>
    <source>
        <tissue evidence="4">Testes</tissue>
    </source>
</reference>
<dbReference type="Gene3D" id="2.60.120.330">
    <property type="entry name" value="B-lactam Antibiotic, Isopenicillin N Synthase, Chain"/>
    <property type="match status" value="1"/>
</dbReference>